<protein>
    <recommendedName>
        <fullName evidence="3">GspL cytoplasmic actin-ATPase-like domain-containing protein</fullName>
    </recommendedName>
</protein>
<dbReference type="InterPro" id="IPR043129">
    <property type="entry name" value="ATPase_NBD"/>
</dbReference>
<sequence length="319" mass="35824">MRRYIQILLPELSTLSSDSILDYSLVNGNQSHQGSLSWAQLLQQYNRYRWFLLLAATDTVCTTLNFPLVKKSQRDNFIKSRVQQMLLGPLNQHVLCYQIVAPQNAQATWTARAPLERLQQQLQHAGVLNAHIQALAASPNQNTAQGQVYTPVSALNFARQLAQHSPLYNKLYQLAVLSLLLSACLWLVLSIQTSTLQAQVAQTRQASVMAVQKQWPSIPTVIAPLAQARRALQEQGQDHTRPDAIHAIQIALEKLAPLNVEILDLHWEDQLLSLTLADHAETDKQALQEALQTNSLDYSMQLDTSAPQHVLQIKFTPHE</sequence>
<dbReference type="Proteomes" id="UP001168613">
    <property type="component" value="Unassembled WGS sequence"/>
</dbReference>
<comment type="caution">
    <text evidence="1">The sequence shown here is derived from an EMBL/GenBank/DDBJ whole genome shotgun (WGS) entry which is preliminary data.</text>
</comment>
<evidence type="ECO:0008006" key="3">
    <source>
        <dbReference type="Google" id="ProtNLM"/>
    </source>
</evidence>
<dbReference type="RefSeq" id="WP_266122269.1">
    <property type="nucleotide sequence ID" value="NZ_JAJHNU010000001.1"/>
</dbReference>
<gene>
    <name evidence="1" type="ORF">LMS43_03825</name>
</gene>
<dbReference type="EMBL" id="JAJHNU010000001">
    <property type="protein sequence ID" value="MDN4120415.1"/>
    <property type="molecule type" value="Genomic_DNA"/>
</dbReference>
<accession>A0ABT8EGN4</accession>
<proteinExistence type="predicted"/>
<evidence type="ECO:0000313" key="1">
    <source>
        <dbReference type="EMBL" id="MDN4120415.1"/>
    </source>
</evidence>
<keyword evidence="2" id="KW-1185">Reference proteome</keyword>
<dbReference type="SUPFAM" id="SSF53067">
    <property type="entry name" value="Actin-like ATPase domain"/>
    <property type="match status" value="1"/>
</dbReference>
<name>A0ABT8EGN4_9BURK</name>
<dbReference type="Gene3D" id="3.30.420.380">
    <property type="match status" value="1"/>
</dbReference>
<reference evidence="1" key="1">
    <citation type="submission" date="2021-11" db="EMBL/GenBank/DDBJ databases">
        <title>Draft genome sequence of Alcaligenes endophyticus type strain CCUG 75668T.</title>
        <authorList>
            <person name="Salva-Serra F."/>
            <person name="Duran R.E."/>
            <person name="Seeger M."/>
            <person name="Moore E.R.B."/>
            <person name="Jaen-Luchoro D."/>
        </authorList>
    </citation>
    <scope>NUCLEOTIDE SEQUENCE</scope>
    <source>
        <strain evidence="1">CCUG 75668</strain>
    </source>
</reference>
<organism evidence="1 2">
    <name type="scientific">Alcaligenes endophyticus</name>
    <dbReference type="NCBI Taxonomy" id="1929088"/>
    <lineage>
        <taxon>Bacteria</taxon>
        <taxon>Pseudomonadati</taxon>
        <taxon>Pseudomonadota</taxon>
        <taxon>Betaproteobacteria</taxon>
        <taxon>Burkholderiales</taxon>
        <taxon>Alcaligenaceae</taxon>
        <taxon>Alcaligenes</taxon>
    </lineage>
</organism>
<evidence type="ECO:0000313" key="2">
    <source>
        <dbReference type="Proteomes" id="UP001168613"/>
    </source>
</evidence>